<dbReference type="Proteomes" id="UP000663760">
    <property type="component" value="Chromosome 12"/>
</dbReference>
<evidence type="ECO:0000313" key="3">
    <source>
        <dbReference type="Proteomes" id="UP000663760"/>
    </source>
</evidence>
<dbReference type="AlphaFoldDB" id="A0A7I8L8E2"/>
<protein>
    <submittedName>
        <fullName evidence="2">Uncharacterized protein</fullName>
    </submittedName>
</protein>
<evidence type="ECO:0000313" key="1">
    <source>
        <dbReference type="EMBL" id="CAA2629839.1"/>
    </source>
</evidence>
<organism evidence="2 3">
    <name type="scientific">Spirodela intermedia</name>
    <name type="common">Intermediate duckweed</name>
    <dbReference type="NCBI Taxonomy" id="51605"/>
    <lineage>
        <taxon>Eukaryota</taxon>
        <taxon>Viridiplantae</taxon>
        <taxon>Streptophyta</taxon>
        <taxon>Embryophyta</taxon>
        <taxon>Tracheophyta</taxon>
        <taxon>Spermatophyta</taxon>
        <taxon>Magnoliopsida</taxon>
        <taxon>Liliopsida</taxon>
        <taxon>Araceae</taxon>
        <taxon>Lemnoideae</taxon>
        <taxon>Spirodela</taxon>
    </lineage>
</organism>
<keyword evidence="3" id="KW-1185">Reference proteome</keyword>
<reference evidence="2" key="1">
    <citation type="submission" date="2020-02" db="EMBL/GenBank/DDBJ databases">
        <authorList>
            <person name="Scholz U."/>
            <person name="Mascher M."/>
            <person name="Fiebig A."/>
        </authorList>
    </citation>
    <scope>NUCLEOTIDE SEQUENCE</scope>
</reference>
<name>A0A7I8L8E2_SPIIN</name>
<evidence type="ECO:0000313" key="2">
    <source>
        <dbReference type="EMBL" id="CAA7406032.1"/>
    </source>
</evidence>
<proteinExistence type="predicted"/>
<sequence>MLKYGGMTWWIAIEEPHFETRLHLDLIF</sequence>
<dbReference type="EMBL" id="LR743599">
    <property type="protein sequence ID" value="CAA2629839.1"/>
    <property type="molecule type" value="Genomic_DNA"/>
</dbReference>
<accession>A0A7I8L8E2</accession>
<dbReference type="EMBL" id="LR746275">
    <property type="protein sequence ID" value="CAA7406032.1"/>
    <property type="molecule type" value="Genomic_DNA"/>
</dbReference>
<gene>
    <name evidence="1" type="ORF">SI7747_12015477</name>
    <name evidence="2" type="ORF">SI8410_12016710</name>
</gene>